<dbReference type="CDD" id="cd06267">
    <property type="entry name" value="PBP1_LacI_sugar_binding-like"/>
    <property type="match status" value="1"/>
</dbReference>
<accession>A0A9W6LLD0</accession>
<dbReference type="Gene3D" id="1.10.260.40">
    <property type="entry name" value="lambda repressor-like DNA-binding domains"/>
    <property type="match status" value="1"/>
</dbReference>
<feature type="domain" description="HTH lacI-type" evidence="4">
    <location>
        <begin position="4"/>
        <end position="58"/>
    </location>
</feature>
<dbReference type="InterPro" id="IPR046335">
    <property type="entry name" value="LacI/GalR-like_sensor"/>
</dbReference>
<evidence type="ECO:0000313" key="6">
    <source>
        <dbReference type="Proteomes" id="UP001144471"/>
    </source>
</evidence>
<protein>
    <submittedName>
        <fullName evidence="5">LacI family transcriptional regulator</fullName>
    </submittedName>
</protein>
<dbReference type="InterPro" id="IPR000843">
    <property type="entry name" value="HTH_LacI"/>
</dbReference>
<comment type="caution">
    <text evidence="5">The sequence shown here is derived from an EMBL/GenBank/DDBJ whole genome shotgun (WGS) entry which is preliminary data.</text>
</comment>
<dbReference type="PROSITE" id="PS50932">
    <property type="entry name" value="HTH_LACI_2"/>
    <property type="match status" value="1"/>
</dbReference>
<evidence type="ECO:0000313" key="5">
    <source>
        <dbReference type="EMBL" id="GLI55186.1"/>
    </source>
</evidence>
<dbReference type="PRINTS" id="PR00036">
    <property type="entry name" value="HTHLACI"/>
</dbReference>
<dbReference type="PROSITE" id="PS00356">
    <property type="entry name" value="HTH_LACI_1"/>
    <property type="match status" value="1"/>
</dbReference>
<reference evidence="5" key="1">
    <citation type="submission" date="2022-12" db="EMBL/GenBank/DDBJ databases">
        <title>Reference genome sequencing for broad-spectrum identification of bacterial and archaeal isolates by mass spectrometry.</title>
        <authorList>
            <person name="Sekiguchi Y."/>
            <person name="Tourlousse D.M."/>
        </authorList>
    </citation>
    <scope>NUCLEOTIDE SEQUENCE</scope>
    <source>
        <strain evidence="5">10succ1</strain>
    </source>
</reference>
<dbReference type="Proteomes" id="UP001144471">
    <property type="component" value="Unassembled WGS sequence"/>
</dbReference>
<dbReference type="AlphaFoldDB" id="A0A9W6LLD0"/>
<proteinExistence type="predicted"/>
<keyword evidence="2" id="KW-0238">DNA-binding</keyword>
<dbReference type="PANTHER" id="PTHR30146">
    <property type="entry name" value="LACI-RELATED TRANSCRIPTIONAL REPRESSOR"/>
    <property type="match status" value="1"/>
</dbReference>
<evidence type="ECO:0000256" key="3">
    <source>
        <dbReference type="ARBA" id="ARBA00023163"/>
    </source>
</evidence>
<dbReference type="EMBL" id="BSDY01000003">
    <property type="protein sequence ID" value="GLI55186.1"/>
    <property type="molecule type" value="Genomic_DNA"/>
</dbReference>
<dbReference type="GO" id="GO:0000976">
    <property type="term" value="F:transcription cis-regulatory region binding"/>
    <property type="evidence" value="ECO:0007669"/>
    <property type="project" value="TreeGrafter"/>
</dbReference>
<dbReference type="InterPro" id="IPR010982">
    <property type="entry name" value="Lambda_DNA-bd_dom_sf"/>
</dbReference>
<dbReference type="RefSeq" id="WP_281833501.1">
    <property type="nucleotide sequence ID" value="NZ_BSDY01000003.1"/>
</dbReference>
<dbReference type="SUPFAM" id="SSF47413">
    <property type="entry name" value="lambda repressor-like DNA-binding domains"/>
    <property type="match status" value="1"/>
</dbReference>
<keyword evidence="3" id="KW-0804">Transcription</keyword>
<organism evidence="5 6">
    <name type="scientific">Propionigenium maris DSM 9537</name>
    <dbReference type="NCBI Taxonomy" id="1123000"/>
    <lineage>
        <taxon>Bacteria</taxon>
        <taxon>Fusobacteriati</taxon>
        <taxon>Fusobacteriota</taxon>
        <taxon>Fusobacteriia</taxon>
        <taxon>Fusobacteriales</taxon>
        <taxon>Fusobacteriaceae</taxon>
        <taxon>Propionigenium</taxon>
    </lineage>
</organism>
<sequence length="334" mass="37887">MKKVTIRDIAREAGVSVATVSNVLNGVEKCREETRERVLKTARELGYRPNISAKTLATRRSGLLGIVINEKTEGSSFSQMNLLVNGMNSAIRRYENYDLIITEVFRDGSMEYLRDWIAKRDLEGVIFLGDYEEELLREIEKTGIPMVMVDNYGEELKEASYIHSEDTLGSYLAVEHLIERGSRSVAFVCGSLDENEVYRRRFYGYKAAVEEYGLALTEENILETEETFRGGYEATRRICEAGKTDAIFFSYSEGALGALKYLNGRRDIPGEMKIIAFGDTQAWEYTTPSLTSTDQQVSYKGELAVDMIIDKIGDRGKFKREVSIPVKIRKRETT</sequence>
<dbReference type="Gene3D" id="3.40.50.2300">
    <property type="match status" value="2"/>
</dbReference>
<evidence type="ECO:0000256" key="2">
    <source>
        <dbReference type="ARBA" id="ARBA00023125"/>
    </source>
</evidence>
<dbReference type="Pfam" id="PF00356">
    <property type="entry name" value="LacI"/>
    <property type="match status" value="1"/>
</dbReference>
<dbReference type="CDD" id="cd01392">
    <property type="entry name" value="HTH_LacI"/>
    <property type="match status" value="1"/>
</dbReference>
<dbReference type="GO" id="GO:0003700">
    <property type="term" value="F:DNA-binding transcription factor activity"/>
    <property type="evidence" value="ECO:0007669"/>
    <property type="project" value="TreeGrafter"/>
</dbReference>
<dbReference type="SMART" id="SM00354">
    <property type="entry name" value="HTH_LACI"/>
    <property type="match status" value="1"/>
</dbReference>
<evidence type="ECO:0000256" key="1">
    <source>
        <dbReference type="ARBA" id="ARBA00023015"/>
    </source>
</evidence>
<gene>
    <name evidence="5" type="ORF">PM10SUCC1_07010</name>
</gene>
<dbReference type="Pfam" id="PF13377">
    <property type="entry name" value="Peripla_BP_3"/>
    <property type="match status" value="1"/>
</dbReference>
<keyword evidence="6" id="KW-1185">Reference proteome</keyword>
<dbReference type="InterPro" id="IPR028082">
    <property type="entry name" value="Peripla_BP_I"/>
</dbReference>
<evidence type="ECO:0000259" key="4">
    <source>
        <dbReference type="PROSITE" id="PS50932"/>
    </source>
</evidence>
<keyword evidence="1" id="KW-0805">Transcription regulation</keyword>
<dbReference type="SUPFAM" id="SSF53822">
    <property type="entry name" value="Periplasmic binding protein-like I"/>
    <property type="match status" value="1"/>
</dbReference>
<name>A0A9W6LLD0_9FUSO</name>
<dbReference type="PANTHER" id="PTHR30146:SF109">
    <property type="entry name" value="HTH-TYPE TRANSCRIPTIONAL REGULATOR GALS"/>
    <property type="match status" value="1"/>
</dbReference>